<dbReference type="AlphaFoldDB" id="A0A4R6URG0"/>
<gene>
    <name evidence="2" type="ORF">EV696_103261</name>
</gene>
<comment type="caution">
    <text evidence="2">The sequence shown here is derived from an EMBL/GenBank/DDBJ whole genome shotgun (WGS) entry which is preliminary data.</text>
</comment>
<dbReference type="RefSeq" id="WP_133588595.1">
    <property type="nucleotide sequence ID" value="NZ_CP037953.1"/>
</dbReference>
<protein>
    <submittedName>
        <fullName evidence="2">Excisionase family DNA binding protein</fullName>
    </submittedName>
</protein>
<dbReference type="Pfam" id="PF12728">
    <property type="entry name" value="HTH_17"/>
    <property type="match status" value="1"/>
</dbReference>
<sequence length="166" mass="19054">MSEKQGRRPRPSPNRVKIHRNYTVEEIAELFGVHKNTVREWIKKGLPLCDKRRPVIILGSALREFLSTQRSSRKRRCKPGELYCLKCREPRKPAGDMAEFRPVTDSVGNLLAICTVCETIMNQRISLAQLHNLKGKIDIAFTHPHRHIGDKQSPCVNSDFKVEAEK</sequence>
<evidence type="ECO:0000313" key="3">
    <source>
        <dbReference type="Proteomes" id="UP000295375"/>
    </source>
</evidence>
<keyword evidence="3" id="KW-1185">Reference proteome</keyword>
<dbReference type="SUPFAM" id="SSF46955">
    <property type="entry name" value="Putative DNA-binding domain"/>
    <property type="match status" value="1"/>
</dbReference>
<dbReference type="OrthoDB" id="8546410at2"/>
<proteinExistence type="predicted"/>
<accession>A0A4R6URG0</accession>
<dbReference type="InterPro" id="IPR041657">
    <property type="entry name" value="HTH_17"/>
</dbReference>
<evidence type="ECO:0000259" key="1">
    <source>
        <dbReference type="Pfam" id="PF12728"/>
    </source>
</evidence>
<dbReference type="Gene3D" id="1.10.10.10">
    <property type="entry name" value="Winged helix-like DNA-binding domain superfamily/Winged helix DNA-binding domain"/>
    <property type="match status" value="1"/>
</dbReference>
<evidence type="ECO:0000313" key="2">
    <source>
        <dbReference type="EMBL" id="TDQ49888.1"/>
    </source>
</evidence>
<dbReference type="InterPro" id="IPR009061">
    <property type="entry name" value="DNA-bd_dom_put_sf"/>
</dbReference>
<organism evidence="2 3">
    <name type="scientific">Permianibacter aggregans</name>
    <dbReference type="NCBI Taxonomy" id="1510150"/>
    <lineage>
        <taxon>Bacteria</taxon>
        <taxon>Pseudomonadati</taxon>
        <taxon>Pseudomonadota</taxon>
        <taxon>Gammaproteobacteria</taxon>
        <taxon>Pseudomonadales</taxon>
        <taxon>Pseudomonadaceae</taxon>
        <taxon>Permianibacter</taxon>
    </lineage>
</organism>
<name>A0A4R6URG0_9GAMM</name>
<dbReference type="EMBL" id="SNYM01000003">
    <property type="protein sequence ID" value="TDQ49888.1"/>
    <property type="molecule type" value="Genomic_DNA"/>
</dbReference>
<dbReference type="InterPro" id="IPR036388">
    <property type="entry name" value="WH-like_DNA-bd_sf"/>
</dbReference>
<reference evidence="2 3" key="1">
    <citation type="submission" date="2019-03" db="EMBL/GenBank/DDBJ databases">
        <title>Genomic Encyclopedia of Type Strains, Phase IV (KMG-IV): sequencing the most valuable type-strain genomes for metagenomic binning, comparative biology and taxonomic classification.</title>
        <authorList>
            <person name="Goeker M."/>
        </authorList>
    </citation>
    <scope>NUCLEOTIDE SEQUENCE [LARGE SCALE GENOMIC DNA]</scope>
    <source>
        <strain evidence="2 3">DSM 103792</strain>
    </source>
</reference>
<dbReference type="Proteomes" id="UP000295375">
    <property type="component" value="Unassembled WGS sequence"/>
</dbReference>
<feature type="domain" description="Helix-turn-helix" evidence="1">
    <location>
        <begin position="22"/>
        <end position="69"/>
    </location>
</feature>